<dbReference type="CDD" id="cd00009">
    <property type="entry name" value="AAA"/>
    <property type="match status" value="1"/>
</dbReference>
<evidence type="ECO:0000259" key="2">
    <source>
        <dbReference type="Pfam" id="PF01695"/>
    </source>
</evidence>
<comment type="caution">
    <text evidence="3">The sequence shown here is derived from an EMBL/GenBank/DDBJ whole genome shotgun (WGS) entry which is preliminary data.</text>
</comment>
<dbReference type="AlphaFoldDB" id="X0T2N4"/>
<gene>
    <name evidence="3" type="ORF">S01H1_04099</name>
</gene>
<dbReference type="PANTHER" id="PTHR30050">
    <property type="entry name" value="CHROMOSOMAL REPLICATION INITIATOR PROTEIN DNAA"/>
    <property type="match status" value="1"/>
</dbReference>
<dbReference type="PANTHER" id="PTHR30050:SF4">
    <property type="entry name" value="ATP-BINDING PROTEIN RV3427C IN INSERTION SEQUENCE-RELATED"/>
    <property type="match status" value="1"/>
</dbReference>
<sequence length="192" mass="22285">MTFENFDRRRVNLPLEEQKNLEWAFNEARRFAEAPKDWIIFLGFNGCGKTHLAAAIGNYQLQKGKPVFFKVVPDLLDYLRATFSPDSTVTYDEFFDKVRNAPLLILDDFGEQASTPWAQEKLYQIINYRYNARLSTVITTCLALEDIETRIGSRLADNSMSSNVNIMAPDYRSDFAPSEEGKQQARRLRRRR</sequence>
<dbReference type="GO" id="GO:0005524">
    <property type="term" value="F:ATP binding"/>
    <property type="evidence" value="ECO:0007669"/>
    <property type="project" value="InterPro"/>
</dbReference>
<dbReference type="Gene3D" id="3.40.50.300">
    <property type="entry name" value="P-loop containing nucleotide triphosphate hydrolases"/>
    <property type="match status" value="1"/>
</dbReference>
<proteinExistence type="predicted"/>
<dbReference type="EMBL" id="BARS01002182">
    <property type="protein sequence ID" value="GAF82437.1"/>
    <property type="molecule type" value="Genomic_DNA"/>
</dbReference>
<dbReference type="Pfam" id="PF01695">
    <property type="entry name" value="IstB_IS21"/>
    <property type="match status" value="1"/>
</dbReference>
<feature type="domain" description="IstB-like ATP-binding" evidence="2">
    <location>
        <begin position="36"/>
        <end position="152"/>
    </location>
</feature>
<name>X0T2N4_9ZZZZ</name>
<feature type="region of interest" description="Disordered" evidence="1">
    <location>
        <begin position="173"/>
        <end position="192"/>
    </location>
</feature>
<reference evidence="3" key="1">
    <citation type="journal article" date="2014" name="Front. Microbiol.">
        <title>High frequency of phylogenetically diverse reductive dehalogenase-homologous genes in deep subseafloor sedimentary metagenomes.</title>
        <authorList>
            <person name="Kawai M."/>
            <person name="Futagami T."/>
            <person name="Toyoda A."/>
            <person name="Takaki Y."/>
            <person name="Nishi S."/>
            <person name="Hori S."/>
            <person name="Arai W."/>
            <person name="Tsubouchi T."/>
            <person name="Morono Y."/>
            <person name="Uchiyama I."/>
            <person name="Ito T."/>
            <person name="Fujiyama A."/>
            <person name="Inagaki F."/>
            <person name="Takami H."/>
        </authorList>
    </citation>
    <scope>NUCLEOTIDE SEQUENCE</scope>
    <source>
        <strain evidence="3">Expedition CK06-06</strain>
    </source>
</reference>
<protein>
    <recommendedName>
        <fullName evidence="2">IstB-like ATP-binding domain-containing protein</fullName>
    </recommendedName>
</protein>
<dbReference type="SUPFAM" id="SSF52540">
    <property type="entry name" value="P-loop containing nucleoside triphosphate hydrolases"/>
    <property type="match status" value="1"/>
</dbReference>
<dbReference type="InterPro" id="IPR027417">
    <property type="entry name" value="P-loop_NTPase"/>
</dbReference>
<dbReference type="GO" id="GO:0006260">
    <property type="term" value="P:DNA replication"/>
    <property type="evidence" value="ECO:0007669"/>
    <property type="project" value="TreeGrafter"/>
</dbReference>
<dbReference type="InterPro" id="IPR002611">
    <property type="entry name" value="IstB_ATP-bd"/>
</dbReference>
<accession>X0T2N4</accession>
<evidence type="ECO:0000313" key="3">
    <source>
        <dbReference type="EMBL" id="GAF82437.1"/>
    </source>
</evidence>
<evidence type="ECO:0000256" key="1">
    <source>
        <dbReference type="SAM" id="MobiDB-lite"/>
    </source>
</evidence>
<organism evidence="3">
    <name type="scientific">marine sediment metagenome</name>
    <dbReference type="NCBI Taxonomy" id="412755"/>
    <lineage>
        <taxon>unclassified sequences</taxon>
        <taxon>metagenomes</taxon>
        <taxon>ecological metagenomes</taxon>
    </lineage>
</organism>